<comment type="caution">
    <text evidence="2">The sequence shown here is derived from an EMBL/GenBank/DDBJ whole genome shotgun (WGS) entry which is preliminary data.</text>
</comment>
<feature type="region of interest" description="Disordered" evidence="1">
    <location>
        <begin position="18"/>
        <end position="50"/>
    </location>
</feature>
<dbReference type="AlphaFoldDB" id="A0A2G5UJC5"/>
<name>A0A2G5UJC5_9PELO</name>
<evidence type="ECO:0000256" key="1">
    <source>
        <dbReference type="SAM" id="MobiDB-lite"/>
    </source>
</evidence>
<proteinExistence type="predicted"/>
<keyword evidence="3" id="KW-1185">Reference proteome</keyword>
<organism evidence="2 3">
    <name type="scientific">Caenorhabditis nigoni</name>
    <dbReference type="NCBI Taxonomy" id="1611254"/>
    <lineage>
        <taxon>Eukaryota</taxon>
        <taxon>Metazoa</taxon>
        <taxon>Ecdysozoa</taxon>
        <taxon>Nematoda</taxon>
        <taxon>Chromadorea</taxon>
        <taxon>Rhabditida</taxon>
        <taxon>Rhabditina</taxon>
        <taxon>Rhabditomorpha</taxon>
        <taxon>Rhabditoidea</taxon>
        <taxon>Rhabditidae</taxon>
        <taxon>Peloderinae</taxon>
        <taxon>Caenorhabditis</taxon>
    </lineage>
</organism>
<evidence type="ECO:0000313" key="3">
    <source>
        <dbReference type="Proteomes" id="UP000230233"/>
    </source>
</evidence>
<dbReference type="STRING" id="1611254.A0A2G5UJC5"/>
<dbReference type="OrthoDB" id="5853784at2759"/>
<reference evidence="3" key="1">
    <citation type="submission" date="2017-10" db="EMBL/GenBank/DDBJ databases">
        <title>Rapid genome shrinkage in a self-fertile nematode reveals novel sperm competition proteins.</title>
        <authorList>
            <person name="Yin D."/>
            <person name="Schwarz E.M."/>
            <person name="Thomas C.G."/>
            <person name="Felde R.L."/>
            <person name="Korf I.F."/>
            <person name="Cutter A.D."/>
            <person name="Schartner C.M."/>
            <person name="Ralston E.J."/>
            <person name="Meyer B.J."/>
            <person name="Haag E.S."/>
        </authorList>
    </citation>
    <scope>NUCLEOTIDE SEQUENCE [LARGE SCALE GENOMIC DNA]</scope>
    <source>
        <strain evidence="3">JU1422</strain>
    </source>
</reference>
<gene>
    <name evidence="2" type="primary">Cni-Y75B8A.23</name>
    <name evidence="2" type="synonym">Cnig_chr_III.g11213</name>
    <name evidence="2" type="ORF">B9Z55_011213</name>
</gene>
<protein>
    <submittedName>
        <fullName evidence="2">Uncharacterized protein</fullName>
    </submittedName>
</protein>
<sequence length="86" mass="9917">MGAKIVKLINEDSSVEDDNVDRIRDLEEGEDSSTWDTSTSSSEEEEEEDYCTSEYKMASCPQDPYIVEKRFVAGSNEFFYNIVKRK</sequence>
<evidence type="ECO:0000313" key="2">
    <source>
        <dbReference type="EMBL" id="PIC39563.1"/>
    </source>
</evidence>
<accession>A0A2G5UJC5</accession>
<dbReference type="Proteomes" id="UP000230233">
    <property type="component" value="Chromosome III"/>
</dbReference>
<dbReference type="EMBL" id="PDUG01000003">
    <property type="protein sequence ID" value="PIC39563.1"/>
    <property type="molecule type" value="Genomic_DNA"/>
</dbReference>